<evidence type="ECO:0000256" key="2">
    <source>
        <dbReference type="SAM" id="MobiDB-lite"/>
    </source>
</evidence>
<dbReference type="AlphaFoldDB" id="A0A5J9WI75"/>
<sequence length="119" mass="12694">MPLLRVDDATAPSASRKTPVKTAPRLFQTSSKSPTSPVSTCSRRPRHPDPEDSLAAPGGGFAPLLAAHLRCVEYLVTEVVFLSLPDKEKPLLRHSHEVEVRGGVLDLHAGRGGAYCVGS</sequence>
<evidence type="ECO:0000313" key="4">
    <source>
        <dbReference type="Proteomes" id="UP000324897"/>
    </source>
</evidence>
<evidence type="ECO:0000313" key="3">
    <source>
        <dbReference type="EMBL" id="TVU47989.1"/>
    </source>
</evidence>
<dbReference type="EMBL" id="RWGY01000004">
    <property type="protein sequence ID" value="TVU47989.1"/>
    <property type="molecule type" value="Genomic_DNA"/>
</dbReference>
<proteinExistence type="inferred from homology"/>
<protein>
    <submittedName>
        <fullName evidence="3">Uncharacterized protein</fullName>
    </submittedName>
</protein>
<gene>
    <name evidence="3" type="ORF">EJB05_07608</name>
</gene>
<accession>A0A5J9WI75</accession>
<dbReference type="OrthoDB" id="1901244at2759"/>
<dbReference type="Gramene" id="TVU47989">
    <property type="protein sequence ID" value="TVU47989"/>
    <property type="gene ID" value="EJB05_07608"/>
</dbReference>
<dbReference type="Pfam" id="PF06884">
    <property type="entry name" value="DUF1264"/>
    <property type="match status" value="1"/>
</dbReference>
<comment type="similarity">
    <text evidence="1">Belongs to the OBAP family.</text>
</comment>
<feature type="non-terminal residue" evidence="3">
    <location>
        <position position="1"/>
    </location>
</feature>
<organism evidence="3 4">
    <name type="scientific">Eragrostis curvula</name>
    <name type="common">weeping love grass</name>
    <dbReference type="NCBI Taxonomy" id="38414"/>
    <lineage>
        <taxon>Eukaryota</taxon>
        <taxon>Viridiplantae</taxon>
        <taxon>Streptophyta</taxon>
        <taxon>Embryophyta</taxon>
        <taxon>Tracheophyta</taxon>
        <taxon>Spermatophyta</taxon>
        <taxon>Magnoliopsida</taxon>
        <taxon>Liliopsida</taxon>
        <taxon>Poales</taxon>
        <taxon>Poaceae</taxon>
        <taxon>PACMAD clade</taxon>
        <taxon>Chloridoideae</taxon>
        <taxon>Eragrostideae</taxon>
        <taxon>Eragrostidinae</taxon>
        <taxon>Eragrostis</taxon>
    </lineage>
</organism>
<reference evidence="3 4" key="1">
    <citation type="journal article" date="2019" name="Sci. Rep.">
        <title>A high-quality genome of Eragrostis curvula grass provides insights into Poaceae evolution and supports new strategies to enhance forage quality.</title>
        <authorList>
            <person name="Carballo J."/>
            <person name="Santos B.A.C.M."/>
            <person name="Zappacosta D."/>
            <person name="Garbus I."/>
            <person name="Selva J.P."/>
            <person name="Gallo C.A."/>
            <person name="Diaz A."/>
            <person name="Albertini E."/>
            <person name="Caccamo M."/>
            <person name="Echenique V."/>
        </authorList>
    </citation>
    <scope>NUCLEOTIDE SEQUENCE [LARGE SCALE GENOMIC DNA]</scope>
    <source>
        <strain evidence="4">cv. Victoria</strain>
        <tissue evidence="3">Leaf</tissue>
    </source>
</reference>
<feature type="compositionally biased region" description="Low complexity" evidence="2">
    <location>
        <begin position="29"/>
        <end position="42"/>
    </location>
</feature>
<keyword evidence="4" id="KW-1185">Reference proteome</keyword>
<feature type="region of interest" description="Disordered" evidence="2">
    <location>
        <begin position="1"/>
        <end position="57"/>
    </location>
</feature>
<name>A0A5J9WI75_9POAL</name>
<dbReference type="Proteomes" id="UP000324897">
    <property type="component" value="Chromosome 5"/>
</dbReference>
<evidence type="ECO:0000256" key="1">
    <source>
        <dbReference type="ARBA" id="ARBA00009740"/>
    </source>
</evidence>
<dbReference type="InterPro" id="IPR010686">
    <property type="entry name" value="OBAP-like"/>
</dbReference>
<comment type="caution">
    <text evidence="3">The sequence shown here is derived from an EMBL/GenBank/DDBJ whole genome shotgun (WGS) entry which is preliminary data.</text>
</comment>